<proteinExistence type="predicted"/>
<dbReference type="HOGENOM" id="CLU_1452744_0_0_10"/>
<dbReference type="EMBL" id="HG315671">
    <property type="protein sequence ID" value="CDF79148.1"/>
    <property type="molecule type" value="Genomic_DNA"/>
</dbReference>
<dbReference type="eggNOG" id="ENOG50336MC">
    <property type="taxonomic scope" value="Bacteria"/>
</dbReference>
<dbReference type="STRING" id="1347342.BN863_14360"/>
<evidence type="ECO:0000313" key="2">
    <source>
        <dbReference type="Proteomes" id="UP000016160"/>
    </source>
</evidence>
<dbReference type="OrthoDB" id="1441026at2"/>
<reference evidence="1 2" key="1">
    <citation type="journal article" date="2013" name="Appl. Environ. Microbiol.">
        <title>The genome of the alga-associated marine flavobacterium Formosa agariphila KMM 3901T reveals a broad potential for degradation of algal polysaccharides.</title>
        <authorList>
            <person name="Mann A.J."/>
            <person name="Hahnke R.L."/>
            <person name="Huang S."/>
            <person name="Werner J."/>
            <person name="Xing P."/>
            <person name="Barbeyron T."/>
            <person name="Huettel B."/>
            <person name="Stueber K."/>
            <person name="Reinhardt R."/>
            <person name="Harder J."/>
            <person name="Gloeckner F.O."/>
            <person name="Amann R.I."/>
            <person name="Teeling H."/>
        </authorList>
    </citation>
    <scope>NUCLEOTIDE SEQUENCE [LARGE SCALE GENOMIC DNA]</scope>
    <source>
        <strain evidence="2">DSM 15362 / KCTC 12365 / LMG 23005 / KMM 3901</strain>
    </source>
</reference>
<protein>
    <submittedName>
        <fullName evidence="1">Uncharacterized protein</fullName>
    </submittedName>
</protein>
<dbReference type="RefSeq" id="WP_038529121.1">
    <property type="nucleotide sequence ID" value="NZ_HG315671.1"/>
</dbReference>
<name>T2KL31_FORAG</name>
<evidence type="ECO:0000313" key="1">
    <source>
        <dbReference type="EMBL" id="CDF79148.1"/>
    </source>
</evidence>
<dbReference type="PATRIC" id="fig|1347342.6.peg.1445"/>
<dbReference type="AlphaFoldDB" id="T2KL31"/>
<dbReference type="Proteomes" id="UP000016160">
    <property type="component" value="Chromosome"/>
</dbReference>
<dbReference type="Gene3D" id="2.40.128.510">
    <property type="entry name" value="Protein of unknown function DUF4738"/>
    <property type="match status" value="1"/>
</dbReference>
<accession>T2KL31</accession>
<gene>
    <name evidence="1" type="ORF">BN863_14360</name>
</gene>
<sequence>MFNSLINKIVYFLFILTIIIFSSCDGRDKTHVKSLQILEDKNRLTSFAERIKYFPEHYSETITDTILSTGYTIRVKTFVDMKTNILTSNAHTSYNTKILYRNANANVLVTLDDKILFNETISKGFIQHHRNDTSKLLDSYILKSIWIDDSQDFSKDSVIFNIFYSKPEDASINKSFLLTISKQGDFKITETTTKI</sequence>
<keyword evidence="2" id="KW-1185">Reference proteome</keyword>
<organism evidence="1 2">
    <name type="scientific">Formosa agariphila (strain DSM 15362 / KCTC 12365 / LMG 23005 / KMM 3901 / M-2Alg 35-1)</name>
    <dbReference type="NCBI Taxonomy" id="1347342"/>
    <lineage>
        <taxon>Bacteria</taxon>
        <taxon>Pseudomonadati</taxon>
        <taxon>Bacteroidota</taxon>
        <taxon>Flavobacteriia</taxon>
        <taxon>Flavobacteriales</taxon>
        <taxon>Flavobacteriaceae</taxon>
        <taxon>Formosa</taxon>
    </lineage>
</organism>